<dbReference type="Proteomes" id="UP001295740">
    <property type="component" value="Unassembled WGS sequence"/>
</dbReference>
<sequence>MGSSRDVSSSGSISGKRRRSSRTRSASSKSSGVKKATGKSRTHDAEPRGDKDRISGKLHDAQRYFDEVGQPFLKGQWDTIQKVKSGINTARTLYKYYQKAQTLATAAQSGQYPSLRRNGAGHKAGALETRGEPSVADVLWALQKTNARLDRIDAYLGFMTDEPRVNLPVQNETGPARVTAWVFPACPKDVQYSSIWECREKGCFLACRECKHGLLSPAEGHHVCTDCRRREAIKGDRHLTTREKRKRSMVEYQGDSEVSLRSGSSKKSRRRSSHDNGPGSAHRQPHVERAGPVRIRDAWLTKEGKDRLLRKYNF</sequence>
<dbReference type="EMBL" id="CAUWAG010000004">
    <property type="protein sequence ID" value="CAJ2503251.1"/>
    <property type="molecule type" value="Genomic_DNA"/>
</dbReference>
<evidence type="ECO:0000313" key="2">
    <source>
        <dbReference type="EMBL" id="CAJ2503251.1"/>
    </source>
</evidence>
<name>A0AAI8YDG9_9PEZI</name>
<feature type="compositionally biased region" description="Basic and acidic residues" evidence="1">
    <location>
        <begin position="41"/>
        <end position="58"/>
    </location>
</feature>
<organism evidence="2 3">
    <name type="scientific">Anthostomella pinea</name>
    <dbReference type="NCBI Taxonomy" id="933095"/>
    <lineage>
        <taxon>Eukaryota</taxon>
        <taxon>Fungi</taxon>
        <taxon>Dikarya</taxon>
        <taxon>Ascomycota</taxon>
        <taxon>Pezizomycotina</taxon>
        <taxon>Sordariomycetes</taxon>
        <taxon>Xylariomycetidae</taxon>
        <taxon>Xylariales</taxon>
        <taxon>Xylariaceae</taxon>
        <taxon>Anthostomella</taxon>
    </lineage>
</organism>
<reference evidence="2" key="1">
    <citation type="submission" date="2023-10" db="EMBL/GenBank/DDBJ databases">
        <authorList>
            <person name="Hackl T."/>
        </authorList>
    </citation>
    <scope>NUCLEOTIDE SEQUENCE</scope>
</reference>
<accession>A0AAI8YDG9</accession>
<keyword evidence="3" id="KW-1185">Reference proteome</keyword>
<proteinExistence type="predicted"/>
<feature type="compositionally biased region" description="Basic and acidic residues" evidence="1">
    <location>
        <begin position="285"/>
        <end position="294"/>
    </location>
</feature>
<dbReference type="AlphaFoldDB" id="A0AAI8YDG9"/>
<evidence type="ECO:0000256" key="1">
    <source>
        <dbReference type="SAM" id="MobiDB-lite"/>
    </source>
</evidence>
<feature type="region of interest" description="Disordered" evidence="1">
    <location>
        <begin position="238"/>
        <end position="294"/>
    </location>
</feature>
<feature type="compositionally biased region" description="Low complexity" evidence="1">
    <location>
        <begin position="1"/>
        <end position="14"/>
    </location>
</feature>
<gene>
    <name evidence="2" type="ORF">KHLLAP_LOCUS3719</name>
</gene>
<evidence type="ECO:0000313" key="3">
    <source>
        <dbReference type="Proteomes" id="UP001295740"/>
    </source>
</evidence>
<feature type="compositionally biased region" description="Low complexity" evidence="1">
    <location>
        <begin position="23"/>
        <end position="35"/>
    </location>
</feature>
<protein>
    <submittedName>
        <fullName evidence="2">Uu.00g106450.m01.CDS01</fullName>
    </submittedName>
</protein>
<feature type="region of interest" description="Disordered" evidence="1">
    <location>
        <begin position="1"/>
        <end position="58"/>
    </location>
</feature>
<comment type="caution">
    <text evidence="2">The sequence shown here is derived from an EMBL/GenBank/DDBJ whole genome shotgun (WGS) entry which is preliminary data.</text>
</comment>